<dbReference type="Proteomes" id="UP000287188">
    <property type="component" value="Unassembled WGS sequence"/>
</dbReference>
<dbReference type="EMBL" id="BIFS01000001">
    <property type="protein sequence ID" value="GCE19578.1"/>
    <property type="molecule type" value="Genomic_DNA"/>
</dbReference>
<feature type="active site" description="Charge relay system" evidence="1">
    <location>
        <position position="258"/>
    </location>
</feature>
<dbReference type="PANTHER" id="PTHR11614">
    <property type="entry name" value="PHOSPHOLIPASE-RELATED"/>
    <property type="match status" value="1"/>
</dbReference>
<sequence>MRALTRPKYFQGAVQKMLCEHSIFCTAPLLKELALIDDMTDVAPCSGLVGVLLVHGLNGGKSDMEELEAMLGAHGFCTETILLPGHGTDVRDMLPIGWPEWAQAVRDSLHALQERCEHVFLIGHSLGGALCLHMAASERIAGVVTMCAPISMYPGMLAAVRLVKRFTPWLPTIREDVRDRQARRKYTRGVYRHTPMAPVESMLQYLPLLRAELPNVTAPILIMTAIHDHVVPARDGRTIYRLIGSQEKHLVTFHRSYHVIMKDHDRDEVFARTLAFIQRHLPAGQ</sequence>
<reference evidence="5" key="1">
    <citation type="submission" date="2018-12" db="EMBL/GenBank/DDBJ databases">
        <title>Tengunoibacter tsumagoiensis gen. nov., sp. nov., Dictyobacter kobayashii sp. nov., D. alpinus sp. nov., and D. joshuensis sp. nov. and description of Dictyobacteraceae fam. nov. within the order Ktedonobacterales isolated from Tengu-no-mugimeshi.</title>
        <authorList>
            <person name="Wang C.M."/>
            <person name="Zheng Y."/>
            <person name="Sakai Y."/>
            <person name="Toyoda A."/>
            <person name="Minakuchi Y."/>
            <person name="Abe K."/>
            <person name="Yokota A."/>
            <person name="Yabe S."/>
        </authorList>
    </citation>
    <scope>NUCLEOTIDE SEQUENCE [LARGE SCALE GENOMIC DNA]</scope>
    <source>
        <strain evidence="5">Uno11</strain>
    </source>
</reference>
<feature type="domain" description="Serine aminopeptidase S33" evidence="3">
    <location>
        <begin position="51"/>
        <end position="265"/>
    </location>
</feature>
<dbReference type="SUPFAM" id="SSF53474">
    <property type="entry name" value="alpha/beta-Hydrolases"/>
    <property type="match status" value="1"/>
</dbReference>
<evidence type="ECO:0000313" key="5">
    <source>
        <dbReference type="Proteomes" id="UP000287188"/>
    </source>
</evidence>
<keyword evidence="5" id="KW-1185">Reference proteome</keyword>
<evidence type="ECO:0000259" key="3">
    <source>
        <dbReference type="Pfam" id="PF12146"/>
    </source>
</evidence>
<accession>A0A402AK27</accession>
<feature type="active site" description="Charge relay system" evidence="1">
    <location>
        <position position="228"/>
    </location>
</feature>
<dbReference type="OrthoDB" id="9786110at2"/>
<dbReference type="GO" id="GO:0052689">
    <property type="term" value="F:carboxylic ester hydrolase activity"/>
    <property type="evidence" value="ECO:0007669"/>
    <property type="project" value="InterPro"/>
</dbReference>
<organism evidence="4 5">
    <name type="scientific">Dictyobacter kobayashii</name>
    <dbReference type="NCBI Taxonomy" id="2014872"/>
    <lineage>
        <taxon>Bacteria</taxon>
        <taxon>Bacillati</taxon>
        <taxon>Chloroflexota</taxon>
        <taxon>Ktedonobacteria</taxon>
        <taxon>Ktedonobacterales</taxon>
        <taxon>Dictyobacteraceae</taxon>
        <taxon>Dictyobacter</taxon>
    </lineage>
</organism>
<comment type="caution">
    <text evidence="4">The sequence shown here is derived from an EMBL/GenBank/DDBJ whole genome shotgun (WGS) entry which is preliminary data.</text>
</comment>
<gene>
    <name evidence="4" type="ORF">KDK_33780</name>
</gene>
<proteinExistence type="predicted"/>
<dbReference type="InterPro" id="IPR022742">
    <property type="entry name" value="Hydrolase_4"/>
</dbReference>
<evidence type="ECO:0000256" key="2">
    <source>
        <dbReference type="PIRSR" id="PIRSR017388-3"/>
    </source>
</evidence>
<dbReference type="PIRSF" id="PIRSF017388">
    <property type="entry name" value="Esterase_lipase"/>
    <property type="match status" value="1"/>
</dbReference>
<dbReference type="InterPro" id="IPR012354">
    <property type="entry name" value="Esterase_lipase"/>
</dbReference>
<evidence type="ECO:0000256" key="1">
    <source>
        <dbReference type="PIRSR" id="PIRSR017388-1"/>
    </source>
</evidence>
<dbReference type="InterPro" id="IPR029058">
    <property type="entry name" value="AB_hydrolase_fold"/>
</dbReference>
<feature type="active site" description="Nucleophile" evidence="1">
    <location>
        <position position="125"/>
    </location>
</feature>
<evidence type="ECO:0000313" key="4">
    <source>
        <dbReference type="EMBL" id="GCE19578.1"/>
    </source>
</evidence>
<feature type="site" description="Important for substrate specificity" evidence="2">
    <location>
        <position position="173"/>
    </location>
</feature>
<name>A0A402AK27_9CHLR</name>
<protein>
    <submittedName>
        <fullName evidence="4">Esterase</fullName>
    </submittedName>
</protein>
<dbReference type="InterPro" id="IPR051044">
    <property type="entry name" value="MAG_DAG_Lipase"/>
</dbReference>
<dbReference type="Pfam" id="PF12146">
    <property type="entry name" value="Hydrolase_4"/>
    <property type="match status" value="1"/>
</dbReference>
<dbReference type="Gene3D" id="3.40.50.1820">
    <property type="entry name" value="alpha/beta hydrolase"/>
    <property type="match status" value="1"/>
</dbReference>
<dbReference type="AlphaFoldDB" id="A0A402AK27"/>